<feature type="transmembrane region" description="Helical" evidence="7">
    <location>
        <begin position="170"/>
        <end position="189"/>
    </location>
</feature>
<feature type="transmembrane region" description="Helical" evidence="7">
    <location>
        <begin position="439"/>
        <end position="459"/>
    </location>
</feature>
<feature type="region of interest" description="Disordered" evidence="6">
    <location>
        <begin position="1"/>
        <end position="55"/>
    </location>
</feature>
<dbReference type="RefSeq" id="WP_101822616.1">
    <property type="nucleotide sequence ID" value="NZ_PKJC01000030.1"/>
</dbReference>
<evidence type="ECO:0000256" key="2">
    <source>
        <dbReference type="ARBA" id="ARBA00022475"/>
    </source>
</evidence>
<proteinExistence type="predicted"/>
<comment type="subcellular location">
    <subcellularLocation>
        <location evidence="1">Cell membrane</location>
        <topology evidence="1">Multi-pass membrane protein</topology>
    </subcellularLocation>
</comment>
<keyword evidence="3 7" id="KW-0812">Transmembrane</keyword>
<feature type="transmembrane region" description="Helical" evidence="7">
    <location>
        <begin position="345"/>
        <end position="363"/>
    </location>
</feature>
<dbReference type="InterPro" id="IPR050833">
    <property type="entry name" value="Poly_Biosynth_Transport"/>
</dbReference>
<feature type="transmembrane region" description="Helical" evidence="7">
    <location>
        <begin position="316"/>
        <end position="333"/>
    </location>
</feature>
<reference evidence="8 9" key="1">
    <citation type="submission" date="2017-12" db="EMBL/GenBank/DDBJ databases">
        <title>Phylogenetic diversity of female urinary microbiome.</title>
        <authorList>
            <person name="Thomas-White K."/>
            <person name="Wolfe A.J."/>
        </authorList>
    </citation>
    <scope>NUCLEOTIDE SEQUENCE [LARGE SCALE GENOMIC DNA]</scope>
    <source>
        <strain evidence="8 9">UMB0777</strain>
    </source>
</reference>
<feature type="transmembrane region" description="Helical" evidence="7">
    <location>
        <begin position="499"/>
        <end position="519"/>
    </location>
</feature>
<keyword evidence="5 7" id="KW-0472">Membrane</keyword>
<dbReference type="Pfam" id="PF01943">
    <property type="entry name" value="Polysacc_synt"/>
    <property type="match status" value="1"/>
</dbReference>
<protein>
    <submittedName>
        <fullName evidence="8">Uncharacterized protein</fullName>
    </submittedName>
</protein>
<dbReference type="Proteomes" id="UP000234662">
    <property type="component" value="Unassembled WGS sequence"/>
</dbReference>
<feature type="transmembrane region" description="Helical" evidence="7">
    <location>
        <begin position="383"/>
        <end position="406"/>
    </location>
</feature>
<dbReference type="AlphaFoldDB" id="A0A2I1R212"/>
<accession>A0A2I1R212</accession>
<feature type="transmembrane region" description="Helical" evidence="7">
    <location>
        <begin position="67"/>
        <end position="88"/>
    </location>
</feature>
<name>A0A2I1R212_9ACTN</name>
<comment type="caution">
    <text evidence="8">The sequence shown here is derived from an EMBL/GenBank/DDBJ whole genome shotgun (WGS) entry which is preliminary data.</text>
</comment>
<feature type="transmembrane region" description="Helical" evidence="7">
    <location>
        <begin position="413"/>
        <end position="433"/>
    </location>
</feature>
<dbReference type="InterPro" id="IPR002797">
    <property type="entry name" value="Polysacc_synth"/>
</dbReference>
<evidence type="ECO:0000256" key="5">
    <source>
        <dbReference type="ARBA" id="ARBA00023136"/>
    </source>
</evidence>
<gene>
    <name evidence="8" type="ORF">CYJ73_23190</name>
</gene>
<dbReference type="GO" id="GO:0005886">
    <property type="term" value="C:plasma membrane"/>
    <property type="evidence" value="ECO:0007669"/>
    <property type="project" value="UniProtKB-SubCell"/>
</dbReference>
<feature type="transmembrane region" description="Helical" evidence="7">
    <location>
        <begin position="94"/>
        <end position="114"/>
    </location>
</feature>
<keyword evidence="2" id="KW-1003">Cell membrane</keyword>
<evidence type="ECO:0000256" key="6">
    <source>
        <dbReference type="SAM" id="MobiDB-lite"/>
    </source>
</evidence>
<feature type="transmembrane region" description="Helical" evidence="7">
    <location>
        <begin position="471"/>
        <end position="493"/>
    </location>
</feature>
<sequence length="531" mass="54857">MSSDVTGPLPSDVLVEQQADAELETRAGGPRTTGAGSVASGPRITDEPGPHPASDARAATRATIAMLVSRLVIAALGWAGSVLIARTLSPEDWGTYSFVFALLGLTAIFTDLGVGRAVMARLISGDPDDVAKTSSAFIALRLVLGLLGYLIAVVYVIVLQYPGDVVRATAVAGLVVVFATPAQALTVIFQSRHRLLLTAIAESLGQVLQLALTIAAVLVAPALLVFVLAPVANEILSLVIKVVGIMRRSSGLRPSRIVEWSRWRPMLSDALPLALGLALTIALQKVDVLLLSLLDSLDAVGIYSIGYKFSDIMDTLILAAIGPISTLLVAAWPNQAGVLRQRCRSAAAVFAASGAVTVAAFWPSAGPIIGLLYGDRFVVGADAARLLVLGAAITAFIVLGIFLLASTGHAKRYPWIAIGGLALNVGLNVILIPRYSYDGAAISTVVTFAVAAVALWVVIGRTLPITGLLPLGTLITLVSLTAGACALGVLVAHSVPWPVVSAGAALIVAAPAVLLIRAVTAPPGRHTKVAR</sequence>
<evidence type="ECO:0000256" key="1">
    <source>
        <dbReference type="ARBA" id="ARBA00004651"/>
    </source>
</evidence>
<feature type="transmembrane region" description="Helical" evidence="7">
    <location>
        <begin position="135"/>
        <end position="158"/>
    </location>
</feature>
<dbReference type="PANTHER" id="PTHR30250">
    <property type="entry name" value="PST FAMILY PREDICTED COLANIC ACID TRANSPORTER"/>
    <property type="match status" value="1"/>
</dbReference>
<dbReference type="PANTHER" id="PTHR30250:SF11">
    <property type="entry name" value="O-ANTIGEN TRANSPORTER-RELATED"/>
    <property type="match status" value="1"/>
</dbReference>
<evidence type="ECO:0000313" key="8">
    <source>
        <dbReference type="EMBL" id="PKZ63180.1"/>
    </source>
</evidence>
<keyword evidence="4 7" id="KW-1133">Transmembrane helix</keyword>
<feature type="compositionally biased region" description="Low complexity" evidence="6">
    <location>
        <begin position="26"/>
        <end position="36"/>
    </location>
</feature>
<evidence type="ECO:0000256" key="7">
    <source>
        <dbReference type="SAM" id="Phobius"/>
    </source>
</evidence>
<dbReference type="EMBL" id="PKJC01000030">
    <property type="protein sequence ID" value="PKZ63180.1"/>
    <property type="molecule type" value="Genomic_DNA"/>
</dbReference>
<evidence type="ECO:0000313" key="9">
    <source>
        <dbReference type="Proteomes" id="UP000234662"/>
    </source>
</evidence>
<evidence type="ECO:0000256" key="3">
    <source>
        <dbReference type="ARBA" id="ARBA00022692"/>
    </source>
</evidence>
<evidence type="ECO:0000256" key="4">
    <source>
        <dbReference type="ARBA" id="ARBA00022989"/>
    </source>
</evidence>
<organism evidence="8 9">
    <name type="scientific">Gordonia terrae</name>
    <dbReference type="NCBI Taxonomy" id="2055"/>
    <lineage>
        <taxon>Bacteria</taxon>
        <taxon>Bacillati</taxon>
        <taxon>Actinomycetota</taxon>
        <taxon>Actinomycetes</taxon>
        <taxon>Mycobacteriales</taxon>
        <taxon>Gordoniaceae</taxon>
        <taxon>Gordonia</taxon>
    </lineage>
</organism>
<dbReference type="STRING" id="2055.BCM27_18850"/>